<dbReference type="RefSeq" id="WP_071481825.1">
    <property type="nucleotide sequence ID" value="NZ_CP024899.1"/>
</dbReference>
<sequence>MTRTIRIEGHFGEYLQGRLGPDGPVVLVTLPCPLTGVTGHYKPASKGLKLTGAGLSRPQAQRFAASLGAALTGQIRLRAHVAPGLGTGVSTARLMALARLSGWDGPSESLARACIAFEGASDPLMFDAPERLLWASRIGQIIQPMPALPRHEVIGGIFGAPQRTDARDNNFPDISDLVANWAEAETLTDFARLARESARRCLALRGPLSDPTDALASELGALGWVMAHTGAMRGLIFPPGQVPERARATMRAAGMRGIIQFKGGRR</sequence>
<dbReference type="EMBL" id="CP024899">
    <property type="protein sequence ID" value="ATX67393.1"/>
    <property type="molecule type" value="Genomic_DNA"/>
</dbReference>
<dbReference type="KEGG" id="rbg:BG454_17550"/>
<gene>
    <name evidence="1" type="ORF">BG454_17550</name>
</gene>
<accession>A0A2K8KHD4</accession>
<evidence type="ECO:0000313" key="1">
    <source>
        <dbReference type="EMBL" id="ATX67393.1"/>
    </source>
</evidence>
<protein>
    <submittedName>
        <fullName evidence="1">Propanediol utilization protein</fullName>
    </submittedName>
</protein>
<dbReference type="Proteomes" id="UP000228948">
    <property type="component" value="Chromosome"/>
</dbReference>
<organism evidence="1 2">
    <name type="scientific">Roseinatronobacter bogoriensis subsp. barguzinensis</name>
    <dbReference type="NCBI Taxonomy" id="441209"/>
    <lineage>
        <taxon>Bacteria</taxon>
        <taxon>Pseudomonadati</taxon>
        <taxon>Pseudomonadota</taxon>
        <taxon>Alphaproteobacteria</taxon>
        <taxon>Rhodobacterales</taxon>
        <taxon>Paracoccaceae</taxon>
        <taxon>Roseinatronobacter</taxon>
    </lineage>
</organism>
<dbReference type="STRING" id="441209.GCA_001870665_03297"/>
<proteinExistence type="predicted"/>
<evidence type="ECO:0000313" key="2">
    <source>
        <dbReference type="Proteomes" id="UP000228948"/>
    </source>
</evidence>
<dbReference type="OrthoDB" id="7687262at2"/>
<reference evidence="1 2" key="1">
    <citation type="submission" date="2017-11" db="EMBL/GenBank/DDBJ databases">
        <title>Revised Sequence and Annotation of the Rhodobaca barguzinensis strain alga05 Genome.</title>
        <authorList>
            <person name="Kopejtka K."/>
            <person name="Tomasch J.M."/>
            <person name="Bunk B."/>
            <person name="Koblizek M."/>
        </authorList>
    </citation>
    <scope>NUCLEOTIDE SEQUENCE [LARGE SCALE GENOMIC DNA]</scope>
    <source>
        <strain evidence="2">alga05</strain>
    </source>
</reference>
<dbReference type="AlphaFoldDB" id="A0A2K8KHD4"/>
<name>A0A2K8KHD4_9RHOB</name>
<keyword evidence="2" id="KW-1185">Reference proteome</keyword>